<dbReference type="EMBL" id="CAJB01000403">
    <property type="protein sequence ID" value="CCH80024.1"/>
    <property type="molecule type" value="Genomic_DNA"/>
</dbReference>
<accession>A0A077M791</accession>
<protein>
    <submittedName>
        <fullName evidence="1">Uncharacterized protein</fullName>
    </submittedName>
</protein>
<comment type="caution">
    <text evidence="1">The sequence shown here is derived from an EMBL/GenBank/DDBJ whole genome shotgun (WGS) entry which is preliminary data.</text>
</comment>
<dbReference type="STRING" id="1194083.BN12_70040"/>
<evidence type="ECO:0000313" key="1">
    <source>
        <dbReference type="EMBL" id="CCH80024.1"/>
    </source>
</evidence>
<sequence length="158" mass="16626">MTYPDWAGAVTVTFNTTAATPADGTPPRPVTRSAVVDLAFTEPTGAPLPVRVSNSRAGVNATNPVPFWVYVDKVAATAGAGEAKPTPAAIARAAISQPTNAIRSPRKDRPIPPFLITDQQWTAPRNPGAARRPSIREWQGITGIGLRVAHSTNPEPDA</sequence>
<gene>
    <name evidence="1" type="ORF">BN12_70040</name>
</gene>
<name>A0A077M791_9MICO</name>
<dbReference type="AlphaFoldDB" id="A0A077M791"/>
<proteinExistence type="predicted"/>
<reference evidence="1 2" key="1">
    <citation type="journal article" date="2013" name="ISME J.">
        <title>A metabolic model for members of the genus Tetrasphaera involved in enhanced biological phosphorus removal.</title>
        <authorList>
            <person name="Kristiansen R."/>
            <person name="Nguyen H.T.T."/>
            <person name="Saunders A.M."/>
            <person name="Nielsen J.L."/>
            <person name="Wimmer R."/>
            <person name="Le V.Q."/>
            <person name="McIlroy S.J."/>
            <person name="Petrovski S."/>
            <person name="Seviour R.J."/>
            <person name="Calteau A."/>
            <person name="Nielsen K.L."/>
            <person name="Nielsen P.H."/>
        </authorList>
    </citation>
    <scope>NUCLEOTIDE SEQUENCE [LARGE SCALE GENOMIC DNA]</scope>
    <source>
        <strain evidence="1 2">T1-X7</strain>
    </source>
</reference>
<keyword evidence="2" id="KW-1185">Reference proteome</keyword>
<evidence type="ECO:0000313" key="2">
    <source>
        <dbReference type="Proteomes" id="UP000035721"/>
    </source>
</evidence>
<organism evidence="1 2">
    <name type="scientific">Nostocoides japonicum T1-X7</name>
    <dbReference type="NCBI Taxonomy" id="1194083"/>
    <lineage>
        <taxon>Bacteria</taxon>
        <taxon>Bacillati</taxon>
        <taxon>Actinomycetota</taxon>
        <taxon>Actinomycetes</taxon>
        <taxon>Micrococcales</taxon>
        <taxon>Intrasporangiaceae</taxon>
        <taxon>Nostocoides</taxon>
    </lineage>
</organism>
<dbReference type="Proteomes" id="UP000035721">
    <property type="component" value="Unassembled WGS sequence"/>
</dbReference>